<dbReference type="EMBL" id="JAMQAW010000004">
    <property type="protein sequence ID" value="MCM2387607.1"/>
    <property type="molecule type" value="Genomic_DNA"/>
</dbReference>
<dbReference type="Gene3D" id="3.40.50.720">
    <property type="entry name" value="NAD(P)-binding Rossmann-like Domain"/>
    <property type="match status" value="1"/>
</dbReference>
<dbReference type="RefSeq" id="WP_250917974.1">
    <property type="nucleotide sequence ID" value="NZ_JAMQAW010000004.1"/>
</dbReference>
<protein>
    <submittedName>
        <fullName evidence="4">SDR family oxidoreductase</fullName>
    </submittedName>
</protein>
<feature type="domain" description="Ketoreductase" evidence="3">
    <location>
        <begin position="14"/>
        <end position="148"/>
    </location>
</feature>
<keyword evidence="2" id="KW-0560">Oxidoreductase</keyword>
<reference evidence="4" key="1">
    <citation type="submission" date="2022-06" db="EMBL/GenBank/DDBJ databases">
        <title>Genome public.</title>
        <authorList>
            <person name="Sun Q."/>
        </authorList>
    </citation>
    <scope>NUCLEOTIDE SEQUENCE</scope>
    <source>
        <strain evidence="4">CWNU-1</strain>
    </source>
</reference>
<dbReference type="SMART" id="SM00822">
    <property type="entry name" value="PKS_KR"/>
    <property type="match status" value="1"/>
</dbReference>
<comment type="caution">
    <text evidence="4">The sequence shown here is derived from an EMBL/GenBank/DDBJ whole genome shotgun (WGS) entry which is preliminary data.</text>
</comment>
<proteinExistence type="inferred from homology"/>
<dbReference type="CDD" id="cd05233">
    <property type="entry name" value="SDR_c"/>
    <property type="match status" value="1"/>
</dbReference>
<dbReference type="InterPro" id="IPR020904">
    <property type="entry name" value="Sc_DH/Rdtase_CS"/>
</dbReference>
<dbReference type="Proteomes" id="UP001431429">
    <property type="component" value="Unassembled WGS sequence"/>
</dbReference>
<dbReference type="InterPro" id="IPR057326">
    <property type="entry name" value="KR_dom"/>
</dbReference>
<organism evidence="4 5">
    <name type="scientific">Streptomyces albipurpureus</name>
    <dbReference type="NCBI Taxonomy" id="2897419"/>
    <lineage>
        <taxon>Bacteria</taxon>
        <taxon>Bacillati</taxon>
        <taxon>Actinomycetota</taxon>
        <taxon>Actinomycetes</taxon>
        <taxon>Kitasatosporales</taxon>
        <taxon>Streptomycetaceae</taxon>
        <taxon>Streptomyces</taxon>
    </lineage>
</organism>
<name>A0ABT0UG55_9ACTN</name>
<dbReference type="PRINTS" id="PR00080">
    <property type="entry name" value="SDRFAMILY"/>
</dbReference>
<dbReference type="PROSITE" id="PS00061">
    <property type="entry name" value="ADH_SHORT"/>
    <property type="match status" value="1"/>
</dbReference>
<dbReference type="SUPFAM" id="SSF51735">
    <property type="entry name" value="NAD(P)-binding Rossmann-fold domains"/>
    <property type="match status" value="1"/>
</dbReference>
<dbReference type="Pfam" id="PF13561">
    <property type="entry name" value="adh_short_C2"/>
    <property type="match status" value="1"/>
</dbReference>
<comment type="similarity">
    <text evidence="1">Belongs to the short-chain dehydrogenases/reductases (SDR) family.</text>
</comment>
<sequence length="274" mass="28702">MSPARDEALPWAGRTVLITGATRGIGRATAELFARRGARVVAHGRDRAELAAFHESVTRAGGEAATVTGDLRDADSCARVVEEATAAFGGLDVLVNNAGANVFAGVLEANLEQWEDCLALDLRAPWLCARAAALTLPAGGSIVNVTSNHSRSTMPGIFPYNVAKAGVNALTQSLAIELAPRGIRVNAVEPGYIDTPINDAYFGTFPDPAEARRAAERLHPLGRLGVPDEIAHSIDYLADSRRSGFTTGTVLTIDGGRSALMEDTPFPLADDAGS</sequence>
<dbReference type="PANTHER" id="PTHR43639">
    <property type="entry name" value="OXIDOREDUCTASE, SHORT-CHAIN DEHYDROGENASE/REDUCTASE FAMILY (AFU_ORTHOLOGUE AFUA_5G02870)"/>
    <property type="match status" value="1"/>
</dbReference>
<gene>
    <name evidence="4" type="ORF">NBG84_04650</name>
</gene>
<dbReference type="PANTHER" id="PTHR43639:SF1">
    <property type="entry name" value="SHORT-CHAIN DEHYDROGENASE_REDUCTASE FAMILY PROTEIN"/>
    <property type="match status" value="1"/>
</dbReference>
<evidence type="ECO:0000259" key="3">
    <source>
        <dbReference type="SMART" id="SM00822"/>
    </source>
</evidence>
<evidence type="ECO:0000256" key="2">
    <source>
        <dbReference type="ARBA" id="ARBA00023002"/>
    </source>
</evidence>
<keyword evidence="5" id="KW-1185">Reference proteome</keyword>
<dbReference type="InterPro" id="IPR036291">
    <property type="entry name" value="NAD(P)-bd_dom_sf"/>
</dbReference>
<dbReference type="PRINTS" id="PR00081">
    <property type="entry name" value="GDHRDH"/>
</dbReference>
<evidence type="ECO:0000313" key="5">
    <source>
        <dbReference type="Proteomes" id="UP001431429"/>
    </source>
</evidence>
<accession>A0ABT0UG55</accession>
<evidence type="ECO:0000313" key="4">
    <source>
        <dbReference type="EMBL" id="MCM2387607.1"/>
    </source>
</evidence>
<dbReference type="InterPro" id="IPR002347">
    <property type="entry name" value="SDR_fam"/>
</dbReference>
<evidence type="ECO:0000256" key="1">
    <source>
        <dbReference type="ARBA" id="ARBA00006484"/>
    </source>
</evidence>